<dbReference type="EMBL" id="KQ087194">
    <property type="protein sequence ID" value="KLT43575.1"/>
    <property type="molecule type" value="Genomic_DNA"/>
</dbReference>
<dbReference type="SUPFAM" id="SSF51735">
    <property type="entry name" value="NAD(P)-binding Rossmann-fold domains"/>
    <property type="match status" value="1"/>
</dbReference>
<evidence type="ECO:0000313" key="4">
    <source>
        <dbReference type="Proteomes" id="UP000053611"/>
    </source>
</evidence>
<keyword evidence="4" id="KW-1185">Reference proteome</keyword>
<dbReference type="PANTHER" id="PTHR24320">
    <property type="entry name" value="RETINOL DEHYDROGENASE"/>
    <property type="match status" value="1"/>
</dbReference>
<dbReference type="AlphaFoldDB" id="A0A0J0XR65"/>
<dbReference type="PRINTS" id="PR00081">
    <property type="entry name" value="GDHRDH"/>
</dbReference>
<dbReference type="GeneID" id="28983373"/>
<dbReference type="Gene3D" id="3.40.50.720">
    <property type="entry name" value="NAD(P)-binding Rossmann-like Domain"/>
    <property type="match status" value="1"/>
</dbReference>
<name>A0A0J0XR65_9TREE</name>
<sequence>MATNSSYTRETTAQEVVDAFGDEIKGKNVVVTGPSPGGIGAETARAIATKSPKLLILAGRDQKKLETTKADILKETPGANIALVTLDLNSLASVRQAAKDIAAAADHIDVLINNAAVMMCPYSTTADGLETQFGTNYVAPWLLTNLLIPSLLAAPAPRVVFVSSVGHRTSDIRWDDIGFSGGKTYHNVLAYGQSKTASILNAVALAEKYPKITAISLHPGAIQTNLGRHLTEEDMKGMVSRFFNEDGTPKANMFFKSIPQGASTTLVAAFDPALKSLNGTYLADCQVAEKKETGDPMQSLEDAAFVAPYAVDKSAAERLWGVTEEMVNEKFSP</sequence>
<dbReference type="InterPro" id="IPR036291">
    <property type="entry name" value="NAD(P)-bd_dom_sf"/>
</dbReference>
<keyword evidence="2" id="KW-0560">Oxidoreductase</keyword>
<reference evidence="3 4" key="1">
    <citation type="submission" date="2015-03" db="EMBL/GenBank/DDBJ databases">
        <title>Genomics and transcriptomics of the oil-accumulating basidiomycete yeast T. oleaginosus allow insights into substrate utilization and the diverse evolutionary trajectories of mating systems in fungi.</title>
        <authorList>
            <consortium name="DOE Joint Genome Institute"/>
            <person name="Kourist R."/>
            <person name="Kracht O."/>
            <person name="Bracharz F."/>
            <person name="Lipzen A."/>
            <person name="Nolan M."/>
            <person name="Ohm R."/>
            <person name="Grigoriev I."/>
            <person name="Sun S."/>
            <person name="Heitman J."/>
            <person name="Bruck T."/>
            <person name="Nowrousian M."/>
        </authorList>
    </citation>
    <scope>NUCLEOTIDE SEQUENCE [LARGE SCALE GENOMIC DNA]</scope>
    <source>
        <strain evidence="3 4">IBC0246</strain>
    </source>
</reference>
<comment type="similarity">
    <text evidence="1">Belongs to the short-chain dehydrogenases/reductases (SDR) family.</text>
</comment>
<dbReference type="STRING" id="879819.A0A0J0XR65"/>
<dbReference type="InterPro" id="IPR002347">
    <property type="entry name" value="SDR_fam"/>
</dbReference>
<dbReference type="OrthoDB" id="191139at2759"/>
<evidence type="ECO:0000256" key="2">
    <source>
        <dbReference type="ARBA" id="ARBA00023002"/>
    </source>
</evidence>
<gene>
    <name evidence="3" type="ORF">CC85DRAFT_284500</name>
</gene>
<dbReference type="GO" id="GO:0016491">
    <property type="term" value="F:oxidoreductase activity"/>
    <property type="evidence" value="ECO:0007669"/>
    <property type="project" value="UniProtKB-KW"/>
</dbReference>
<dbReference type="RefSeq" id="XP_018280066.1">
    <property type="nucleotide sequence ID" value="XM_018422770.1"/>
</dbReference>
<organism evidence="3 4">
    <name type="scientific">Cutaneotrichosporon oleaginosum</name>
    <dbReference type="NCBI Taxonomy" id="879819"/>
    <lineage>
        <taxon>Eukaryota</taxon>
        <taxon>Fungi</taxon>
        <taxon>Dikarya</taxon>
        <taxon>Basidiomycota</taxon>
        <taxon>Agaricomycotina</taxon>
        <taxon>Tremellomycetes</taxon>
        <taxon>Trichosporonales</taxon>
        <taxon>Trichosporonaceae</taxon>
        <taxon>Cutaneotrichosporon</taxon>
    </lineage>
</organism>
<dbReference type="Pfam" id="PF00106">
    <property type="entry name" value="adh_short"/>
    <property type="match status" value="1"/>
</dbReference>
<protein>
    <submittedName>
        <fullName evidence="3">NAD(P)-binding protein</fullName>
    </submittedName>
</protein>
<dbReference type="PANTHER" id="PTHR24320:SF283">
    <property type="entry name" value="RETINOL DEHYDROGENASE 11"/>
    <property type="match status" value="1"/>
</dbReference>
<proteinExistence type="inferred from homology"/>
<evidence type="ECO:0000313" key="3">
    <source>
        <dbReference type="EMBL" id="KLT43575.1"/>
    </source>
</evidence>
<evidence type="ECO:0000256" key="1">
    <source>
        <dbReference type="ARBA" id="ARBA00006484"/>
    </source>
</evidence>
<accession>A0A0J0XR65</accession>
<dbReference type="Proteomes" id="UP000053611">
    <property type="component" value="Unassembled WGS sequence"/>
</dbReference>